<dbReference type="PROSITE" id="PS51257">
    <property type="entry name" value="PROKAR_LIPOPROTEIN"/>
    <property type="match status" value="1"/>
</dbReference>
<organism evidence="2 3">
    <name type="scientific">Cohnella hashimotonis</name>
    <dbReference type="NCBI Taxonomy" id="2826895"/>
    <lineage>
        <taxon>Bacteria</taxon>
        <taxon>Bacillati</taxon>
        <taxon>Bacillota</taxon>
        <taxon>Bacilli</taxon>
        <taxon>Bacillales</taxon>
        <taxon>Paenibacillaceae</taxon>
        <taxon>Cohnella</taxon>
    </lineage>
</organism>
<dbReference type="PANTHER" id="PTHR36842">
    <property type="entry name" value="PROTEIN TOLB HOMOLOG"/>
    <property type="match status" value="1"/>
</dbReference>
<keyword evidence="3" id="KW-1185">Reference proteome</keyword>
<proteinExistence type="predicted"/>
<dbReference type="Gene3D" id="2.120.10.30">
    <property type="entry name" value="TolB, C-terminal domain"/>
    <property type="match status" value="1"/>
</dbReference>
<dbReference type="SUPFAM" id="SSF82171">
    <property type="entry name" value="DPP6 N-terminal domain-like"/>
    <property type="match status" value="1"/>
</dbReference>
<sequence length="370" mass="39673">MKANVLKFAVAVPALLMTLAACSDNQAGNREVIKEPGKTITVIDDAGKEAGTPDITLGKIEPHEHVAITGWLDEETTVAIKANEALGKMSLEELADSYPRSLYRYNLGTKKFEPLKEQKNVNLGDGELSPDKKHLLYSEFSMGDPIYRVLDLATMDSFPITGGPTAGAMSAHWTDDGKVIGAAYSGGAYTASTDGKIEAVKGVPAEGLIIVRQMNGKIYYNSNADETLHMADPATGTQTNLNLARVADLVPSPDGKQMLVLQYADSKKTLTMYDADGKNPKVIAEGTELDGVSWSPDQRLIAYGLKGAASGTNVMGLYVYDLLADKSTSIAVDVENPQTVWSPSGQAFAYTVWDGKEFNSSVVHLTLGMK</sequence>
<comment type="caution">
    <text evidence="2">The sequence shown here is derived from an EMBL/GenBank/DDBJ whole genome shotgun (WGS) entry which is preliminary data.</text>
</comment>
<evidence type="ECO:0008006" key="4">
    <source>
        <dbReference type="Google" id="ProtNLM"/>
    </source>
</evidence>
<dbReference type="Proteomes" id="UP001161691">
    <property type="component" value="Unassembled WGS sequence"/>
</dbReference>
<feature type="signal peptide" evidence="1">
    <location>
        <begin position="1"/>
        <end position="23"/>
    </location>
</feature>
<evidence type="ECO:0000313" key="3">
    <source>
        <dbReference type="Proteomes" id="UP001161691"/>
    </source>
</evidence>
<reference evidence="2" key="1">
    <citation type="submission" date="2023-04" db="EMBL/GenBank/DDBJ databases">
        <title>Comparative genomic analysis of Cohnella hashimotonis sp. nov., isolated from the International Space Station.</title>
        <authorList>
            <person name="Venkateswaran K."/>
            <person name="Simpson A."/>
        </authorList>
    </citation>
    <scope>NUCLEOTIDE SEQUENCE</scope>
    <source>
        <strain evidence="2">F6_2S_P_1</strain>
    </source>
</reference>
<evidence type="ECO:0000313" key="2">
    <source>
        <dbReference type="EMBL" id="MDI4644251.1"/>
    </source>
</evidence>
<dbReference type="RefSeq" id="WP_282907265.1">
    <property type="nucleotide sequence ID" value="NZ_JAGRPV010000001.1"/>
</dbReference>
<name>A0ABT6TCD8_9BACL</name>
<dbReference type="PANTHER" id="PTHR36842:SF1">
    <property type="entry name" value="PROTEIN TOLB"/>
    <property type="match status" value="1"/>
</dbReference>
<evidence type="ECO:0000256" key="1">
    <source>
        <dbReference type="SAM" id="SignalP"/>
    </source>
</evidence>
<accession>A0ABT6TCD8</accession>
<keyword evidence="1" id="KW-0732">Signal</keyword>
<dbReference type="InterPro" id="IPR011042">
    <property type="entry name" value="6-blade_b-propeller_TolB-like"/>
</dbReference>
<protein>
    <recommendedName>
        <fullName evidence="4">TolB protein</fullName>
    </recommendedName>
</protein>
<gene>
    <name evidence="2" type="ORF">KB449_04725</name>
</gene>
<dbReference type="EMBL" id="JAGRPV010000001">
    <property type="protein sequence ID" value="MDI4644251.1"/>
    <property type="molecule type" value="Genomic_DNA"/>
</dbReference>
<feature type="chain" id="PRO_5045761587" description="TolB protein" evidence="1">
    <location>
        <begin position="24"/>
        <end position="370"/>
    </location>
</feature>